<organism evidence="2 3">
    <name type="scientific">Pyronema omphalodes (strain CBS 100304)</name>
    <name type="common">Pyronema confluens</name>
    <dbReference type="NCBI Taxonomy" id="1076935"/>
    <lineage>
        <taxon>Eukaryota</taxon>
        <taxon>Fungi</taxon>
        <taxon>Dikarya</taxon>
        <taxon>Ascomycota</taxon>
        <taxon>Pezizomycotina</taxon>
        <taxon>Pezizomycetes</taxon>
        <taxon>Pezizales</taxon>
        <taxon>Pyronemataceae</taxon>
        <taxon>Pyronema</taxon>
    </lineage>
</organism>
<protein>
    <submittedName>
        <fullName evidence="2">Uncharacterized protein</fullName>
    </submittedName>
</protein>
<feature type="compositionally biased region" description="Pro residues" evidence="1">
    <location>
        <begin position="58"/>
        <end position="68"/>
    </location>
</feature>
<dbReference type="AlphaFoldDB" id="U4L7E8"/>
<name>U4L7E8_PYROM</name>
<dbReference type="Proteomes" id="UP000018144">
    <property type="component" value="Unassembled WGS sequence"/>
</dbReference>
<feature type="region of interest" description="Disordered" evidence="1">
    <location>
        <begin position="50"/>
        <end position="96"/>
    </location>
</feature>
<proteinExistence type="predicted"/>
<accession>U4L7E8</accession>
<dbReference type="EMBL" id="HF935853">
    <property type="protein sequence ID" value="CCX13570.1"/>
    <property type="molecule type" value="Genomic_DNA"/>
</dbReference>
<keyword evidence="3" id="KW-1185">Reference proteome</keyword>
<evidence type="ECO:0000313" key="2">
    <source>
        <dbReference type="EMBL" id="CCX13570.1"/>
    </source>
</evidence>
<gene>
    <name evidence="2" type="ORF">PCON_13163</name>
</gene>
<evidence type="ECO:0000256" key="1">
    <source>
        <dbReference type="SAM" id="MobiDB-lite"/>
    </source>
</evidence>
<evidence type="ECO:0000313" key="3">
    <source>
        <dbReference type="Proteomes" id="UP000018144"/>
    </source>
</evidence>
<reference evidence="2 3" key="1">
    <citation type="journal article" date="2013" name="PLoS Genet.">
        <title>The genome and development-dependent transcriptomes of Pyronema confluens: a window into fungal evolution.</title>
        <authorList>
            <person name="Traeger S."/>
            <person name="Altegoer F."/>
            <person name="Freitag M."/>
            <person name="Gabaldon T."/>
            <person name="Kempken F."/>
            <person name="Kumar A."/>
            <person name="Marcet-Houben M."/>
            <person name="Poggeler S."/>
            <person name="Stajich J.E."/>
            <person name="Nowrousian M."/>
        </authorList>
    </citation>
    <scope>NUCLEOTIDE SEQUENCE [LARGE SCALE GENOMIC DNA]</scope>
    <source>
        <strain evidence="3">CBS 100304</strain>
        <tissue evidence="2">Vegetative mycelium</tissue>
    </source>
</reference>
<sequence length="96" mass="10722">MNLVYTCPLRKEEGGCDTFLWKDQAVLREPKELAAENENISTRIERQGMAAAALRRVPPTPTRVPPTPSRRDYQTLPTDPESDSDIEDNSTPPGDP</sequence>